<dbReference type="InterPro" id="IPR002516">
    <property type="entry name" value="Glyco_trans_11"/>
</dbReference>
<evidence type="ECO:0000313" key="3">
    <source>
        <dbReference type="EMBL" id="ODR57522.1"/>
    </source>
</evidence>
<name>A0ABX3AL15_9FIRM</name>
<evidence type="ECO:0000313" key="4">
    <source>
        <dbReference type="Proteomes" id="UP000094869"/>
    </source>
</evidence>
<evidence type="ECO:0000256" key="1">
    <source>
        <dbReference type="ARBA" id="ARBA00022676"/>
    </source>
</evidence>
<comment type="caution">
    <text evidence="3">The sequence shown here is derived from an EMBL/GenBank/DDBJ whole genome shotgun (WGS) entry which is preliminary data.</text>
</comment>
<proteinExistence type="predicted"/>
<sequence>MIIMKIMGGFASQFTKYMLGYLIAQWKHAELILDLSDYFNGYFRPFSLCYMDLPNCRVITDINKTRINNMVLVRNSNDMRTMLEKFSDNKNYYLDREEDDYSEALAQYQCLRMGPEISFFKKLKFKYTTDFLDTFKEKIKDKQTVAVHVRRGDFLKLGWQDDTDFYFAAIAWLCERYPGLHFYFFSNDLSWVRNTFGLNKRFHYVSSINGNWGDAQELFCMSECKFRILSRFSGYGRLANVLSAAKENGGYALMDAVDINGNIEGQGGAECVGRKYAKEINAEMVVKDEDGGIVFLNKDLIDKYKKKYNIVVDTKKNHGESIITYGQRLTQQELNNIGTDIGNITEENYKLLLINRYLNYVDIGDRARQRECLEKMPIDDDSKRLWMNWYGLKKELNIPVCICSAERLNRWKVNGWFQTASVLAKCGAEVIYVNLNCRNMEGKDSVIFEACDMDGKELSFQVIQLDVSKLEANKTVINDKLSRIGLVIVDSNLCLRYIKKTDIKNKKIVLMGDKKEDRILGSLYNLFYKFQILDEKKFKRYQSGKLIASEQDKIQFIEDINMPLIVYEYIEKNGLKLIEKIMGEE</sequence>
<dbReference type="EMBL" id="MEHD01000021">
    <property type="protein sequence ID" value="ODR57522.1"/>
    <property type="molecule type" value="Genomic_DNA"/>
</dbReference>
<protein>
    <recommendedName>
        <fullName evidence="5">Alpha-1,2-fucosyltransferase</fullName>
    </recommendedName>
</protein>
<dbReference type="Proteomes" id="UP000094869">
    <property type="component" value="Unassembled WGS sequence"/>
</dbReference>
<dbReference type="Pfam" id="PF01531">
    <property type="entry name" value="Glyco_transf_11"/>
    <property type="match status" value="1"/>
</dbReference>
<organism evidence="3 4">
    <name type="scientific">Eisenbergiella tayi</name>
    <dbReference type="NCBI Taxonomy" id="1432052"/>
    <lineage>
        <taxon>Bacteria</taxon>
        <taxon>Bacillati</taxon>
        <taxon>Bacillota</taxon>
        <taxon>Clostridia</taxon>
        <taxon>Lachnospirales</taxon>
        <taxon>Lachnospiraceae</taxon>
        <taxon>Eisenbergiella</taxon>
    </lineage>
</organism>
<keyword evidence="4" id="KW-1185">Reference proteome</keyword>
<accession>A0ABX3AL15</accession>
<keyword evidence="2" id="KW-0808">Transferase</keyword>
<evidence type="ECO:0008006" key="5">
    <source>
        <dbReference type="Google" id="ProtNLM"/>
    </source>
</evidence>
<reference evidence="3 4" key="1">
    <citation type="submission" date="2016-08" db="EMBL/GenBank/DDBJ databases">
        <title>Characterization of Isolates of Eisenbergiella tayi Derived from Blood Cultures, Using Whole Genome Sequencing.</title>
        <authorList>
            <person name="Bernier A.-M."/>
            <person name="Burdz T."/>
            <person name="Wiebe D."/>
            <person name="Bernard K."/>
        </authorList>
    </citation>
    <scope>NUCLEOTIDE SEQUENCE [LARGE SCALE GENOMIC DNA]</scope>
    <source>
        <strain evidence="3 4">NML120146</strain>
    </source>
</reference>
<gene>
    <name evidence="3" type="ORF">BEI63_10430</name>
</gene>
<evidence type="ECO:0000256" key="2">
    <source>
        <dbReference type="ARBA" id="ARBA00022679"/>
    </source>
</evidence>
<keyword evidence="1" id="KW-0328">Glycosyltransferase</keyword>